<gene>
    <name evidence="12" type="ORF">COW11_02575</name>
</gene>
<dbReference type="InterPro" id="IPR004107">
    <property type="entry name" value="Integrase_SAM-like_N"/>
</dbReference>
<evidence type="ECO:0000256" key="3">
    <source>
        <dbReference type="ARBA" id="ARBA00022618"/>
    </source>
</evidence>
<dbReference type="GO" id="GO:0006310">
    <property type="term" value="P:DNA recombination"/>
    <property type="evidence" value="ECO:0007669"/>
    <property type="project" value="UniProtKB-KW"/>
</dbReference>
<accession>A0A2J0LLS6</accession>
<dbReference type="Pfam" id="PF00589">
    <property type="entry name" value="Phage_integrase"/>
    <property type="match status" value="1"/>
</dbReference>
<sequence length="252" mass="28614">MQQLSELRPHNQQASQARRGQFLMQQYIDKFTRYLEIEKNSSTHTVTNYKVDLRGFMDFLGGNDISNIDYLLLRRYLAHLKSVQYDKRSVARKLACLRSFFKFLCRDGYLKTNPAAGLSTPKLDKKLPFFLDVNQTSRVLDMPVDNSDAASLRDKAVLELLYSTGIRVGELVGLSINDVDFIGGVTKVKGKGKKERMIPVGDTALRAIKKYLDRRCSNELMRNKPALFLNKNGGRLSSGAVRQIVDKCIQGR</sequence>
<name>A0A2J0LLS6_9BACT</name>
<evidence type="ECO:0000256" key="1">
    <source>
        <dbReference type="ARBA" id="ARBA00004496"/>
    </source>
</evidence>
<evidence type="ECO:0000256" key="9">
    <source>
        <dbReference type="PROSITE-ProRule" id="PRU01248"/>
    </source>
</evidence>
<dbReference type="InterPro" id="IPR044068">
    <property type="entry name" value="CB"/>
</dbReference>
<keyword evidence="2" id="KW-0963">Cytoplasm</keyword>
<dbReference type="AlphaFoldDB" id="A0A2J0LLS6"/>
<dbReference type="GO" id="GO:0051301">
    <property type="term" value="P:cell division"/>
    <property type="evidence" value="ECO:0007669"/>
    <property type="project" value="UniProtKB-KW"/>
</dbReference>
<comment type="subcellular location">
    <subcellularLocation>
        <location evidence="1">Cytoplasm</location>
    </subcellularLocation>
</comment>
<dbReference type="Gene3D" id="1.10.443.10">
    <property type="entry name" value="Intergrase catalytic core"/>
    <property type="match status" value="1"/>
</dbReference>
<dbReference type="PROSITE" id="PS51900">
    <property type="entry name" value="CB"/>
    <property type="match status" value="1"/>
</dbReference>
<evidence type="ECO:0000256" key="2">
    <source>
        <dbReference type="ARBA" id="ARBA00022490"/>
    </source>
</evidence>
<dbReference type="EMBL" id="PFGP01000056">
    <property type="protein sequence ID" value="PIW66563.1"/>
    <property type="molecule type" value="Genomic_DNA"/>
</dbReference>
<evidence type="ECO:0000256" key="8">
    <source>
        <dbReference type="ARBA" id="ARBA00023306"/>
    </source>
</evidence>
<dbReference type="Pfam" id="PF02899">
    <property type="entry name" value="Phage_int_SAM_1"/>
    <property type="match status" value="1"/>
</dbReference>
<evidence type="ECO:0000256" key="6">
    <source>
        <dbReference type="ARBA" id="ARBA00023125"/>
    </source>
</evidence>
<evidence type="ECO:0000259" key="10">
    <source>
        <dbReference type="PROSITE" id="PS51898"/>
    </source>
</evidence>
<dbReference type="InterPro" id="IPR013762">
    <property type="entry name" value="Integrase-like_cat_sf"/>
</dbReference>
<evidence type="ECO:0000313" key="12">
    <source>
        <dbReference type="EMBL" id="PIW66563.1"/>
    </source>
</evidence>
<dbReference type="InterPro" id="IPR050090">
    <property type="entry name" value="Tyrosine_recombinase_XerCD"/>
</dbReference>
<keyword evidence="7" id="KW-0233">DNA recombination</keyword>
<evidence type="ECO:0000256" key="4">
    <source>
        <dbReference type="ARBA" id="ARBA00022829"/>
    </source>
</evidence>
<keyword evidence="6 9" id="KW-0238">DNA-binding</keyword>
<dbReference type="GO" id="GO:0003677">
    <property type="term" value="F:DNA binding"/>
    <property type="evidence" value="ECO:0007669"/>
    <property type="project" value="UniProtKB-UniRule"/>
</dbReference>
<dbReference type="PANTHER" id="PTHR30349">
    <property type="entry name" value="PHAGE INTEGRASE-RELATED"/>
    <property type="match status" value="1"/>
</dbReference>
<dbReference type="Proteomes" id="UP000231267">
    <property type="component" value="Unassembled WGS sequence"/>
</dbReference>
<dbReference type="PROSITE" id="PS51898">
    <property type="entry name" value="TYR_RECOMBINASE"/>
    <property type="match status" value="1"/>
</dbReference>
<feature type="domain" description="Tyr recombinase" evidence="10">
    <location>
        <begin position="126"/>
        <end position="252"/>
    </location>
</feature>
<dbReference type="Gene3D" id="1.10.150.130">
    <property type="match status" value="1"/>
</dbReference>
<organism evidence="12 13">
    <name type="scientific">Candidatus Taenaricola geysiri</name>
    <dbReference type="NCBI Taxonomy" id="1974752"/>
    <lineage>
        <taxon>Bacteria</taxon>
        <taxon>Pseudomonadati</taxon>
        <taxon>Candidatus Omnitrophota</taxon>
        <taxon>Candidatus Taenaricola</taxon>
    </lineage>
</organism>
<dbReference type="GO" id="GO:0015074">
    <property type="term" value="P:DNA integration"/>
    <property type="evidence" value="ECO:0007669"/>
    <property type="project" value="UniProtKB-KW"/>
</dbReference>
<dbReference type="InterPro" id="IPR011010">
    <property type="entry name" value="DNA_brk_join_enz"/>
</dbReference>
<proteinExistence type="predicted"/>
<evidence type="ECO:0000256" key="5">
    <source>
        <dbReference type="ARBA" id="ARBA00022908"/>
    </source>
</evidence>
<dbReference type="PANTHER" id="PTHR30349:SF77">
    <property type="entry name" value="TYROSINE RECOMBINASE XERC"/>
    <property type="match status" value="1"/>
</dbReference>
<keyword evidence="8" id="KW-0131">Cell cycle</keyword>
<evidence type="ECO:0000259" key="11">
    <source>
        <dbReference type="PROSITE" id="PS51900"/>
    </source>
</evidence>
<dbReference type="GO" id="GO:0007059">
    <property type="term" value="P:chromosome segregation"/>
    <property type="evidence" value="ECO:0007669"/>
    <property type="project" value="UniProtKB-KW"/>
</dbReference>
<comment type="caution">
    <text evidence="12">The sequence shown here is derived from an EMBL/GenBank/DDBJ whole genome shotgun (WGS) entry which is preliminary data.</text>
</comment>
<evidence type="ECO:0000256" key="7">
    <source>
        <dbReference type="ARBA" id="ARBA00023172"/>
    </source>
</evidence>
<dbReference type="InterPro" id="IPR002104">
    <property type="entry name" value="Integrase_catalytic"/>
</dbReference>
<dbReference type="GO" id="GO:0005737">
    <property type="term" value="C:cytoplasm"/>
    <property type="evidence" value="ECO:0007669"/>
    <property type="project" value="UniProtKB-SubCell"/>
</dbReference>
<keyword evidence="3" id="KW-0132">Cell division</keyword>
<keyword evidence="5" id="KW-0229">DNA integration</keyword>
<dbReference type="SUPFAM" id="SSF56349">
    <property type="entry name" value="DNA breaking-rejoining enzymes"/>
    <property type="match status" value="1"/>
</dbReference>
<reference evidence="12 13" key="1">
    <citation type="submission" date="2017-09" db="EMBL/GenBank/DDBJ databases">
        <title>Depth-based differentiation of microbial function through sediment-hosted aquifers and enrichment of novel symbionts in the deep terrestrial subsurface.</title>
        <authorList>
            <person name="Probst A.J."/>
            <person name="Ladd B."/>
            <person name="Jarett J.K."/>
            <person name="Geller-Mcgrath D.E."/>
            <person name="Sieber C.M."/>
            <person name="Emerson J.B."/>
            <person name="Anantharaman K."/>
            <person name="Thomas B.C."/>
            <person name="Malmstrom R."/>
            <person name="Stieglmeier M."/>
            <person name="Klingl A."/>
            <person name="Woyke T."/>
            <person name="Ryan C.M."/>
            <person name="Banfield J.F."/>
        </authorList>
    </citation>
    <scope>NUCLEOTIDE SEQUENCE [LARGE SCALE GENOMIC DNA]</scope>
    <source>
        <strain evidence="12">CG12_big_fil_rev_8_21_14_0_65_43_15</strain>
    </source>
</reference>
<feature type="domain" description="Core-binding (CB)" evidence="11">
    <location>
        <begin position="22"/>
        <end position="105"/>
    </location>
</feature>
<dbReference type="InterPro" id="IPR010998">
    <property type="entry name" value="Integrase_recombinase_N"/>
</dbReference>
<protein>
    <submittedName>
        <fullName evidence="12">Tyrosine recombinase XerC</fullName>
    </submittedName>
</protein>
<evidence type="ECO:0000313" key="13">
    <source>
        <dbReference type="Proteomes" id="UP000231267"/>
    </source>
</evidence>
<keyword evidence="4" id="KW-0159">Chromosome partition</keyword>